<reference evidence="1 2" key="1">
    <citation type="submission" date="2020-08" db="EMBL/GenBank/DDBJ databases">
        <title>Genome sequence of Sphingomonas sediminicola KACC 15039T.</title>
        <authorList>
            <person name="Hyun D.-W."/>
            <person name="Bae J.-W."/>
        </authorList>
    </citation>
    <scope>NUCLEOTIDE SEQUENCE [LARGE SCALE GENOMIC DNA]</scope>
    <source>
        <strain evidence="1 2">KACC 15039</strain>
    </source>
</reference>
<dbReference type="CDD" id="cd00754">
    <property type="entry name" value="Ubl_MoaD"/>
    <property type="match status" value="1"/>
</dbReference>
<name>A0ABX6T7T1_9SPHN</name>
<dbReference type="EMBL" id="CP060782">
    <property type="protein sequence ID" value="QNP45850.1"/>
    <property type="molecule type" value="Genomic_DNA"/>
</dbReference>
<dbReference type="InterPro" id="IPR003749">
    <property type="entry name" value="ThiS/MoaD-like"/>
</dbReference>
<keyword evidence="2" id="KW-1185">Reference proteome</keyword>
<dbReference type="InterPro" id="IPR016155">
    <property type="entry name" value="Mopterin_synth/thiamin_S_b"/>
</dbReference>
<accession>A0ABX6T7T1</accession>
<evidence type="ECO:0000313" key="1">
    <source>
        <dbReference type="EMBL" id="QNP45850.1"/>
    </source>
</evidence>
<dbReference type="Proteomes" id="UP000516105">
    <property type="component" value="Chromosome"/>
</dbReference>
<dbReference type="RefSeq" id="WP_187708803.1">
    <property type="nucleotide sequence ID" value="NZ_CP060782.1"/>
</dbReference>
<dbReference type="InterPro" id="IPR012675">
    <property type="entry name" value="Beta-grasp_dom_sf"/>
</dbReference>
<protein>
    <submittedName>
        <fullName evidence="1">MoaD/ThiS family protein</fullName>
    </submittedName>
</protein>
<dbReference type="Gene3D" id="3.10.20.30">
    <property type="match status" value="1"/>
</dbReference>
<organism evidence="1 2">
    <name type="scientific">Sphingomonas sediminicola</name>
    <dbReference type="NCBI Taxonomy" id="386874"/>
    <lineage>
        <taxon>Bacteria</taxon>
        <taxon>Pseudomonadati</taxon>
        <taxon>Pseudomonadota</taxon>
        <taxon>Alphaproteobacteria</taxon>
        <taxon>Sphingomonadales</taxon>
        <taxon>Sphingomonadaceae</taxon>
        <taxon>Sphingomonas</taxon>
    </lineage>
</organism>
<sequence length="79" mass="8508">MKIHFYGRLAESVGREIEVDVPESCSVSELRALLATEYPRAANALGHRVRALVGDIVVADSHIVRSGDSVEFFPPVSGG</sequence>
<dbReference type="Pfam" id="PF02597">
    <property type="entry name" value="ThiS"/>
    <property type="match status" value="1"/>
</dbReference>
<proteinExistence type="predicted"/>
<evidence type="ECO:0000313" key="2">
    <source>
        <dbReference type="Proteomes" id="UP000516105"/>
    </source>
</evidence>
<gene>
    <name evidence="1" type="ORF">H9L14_00555</name>
</gene>
<dbReference type="SUPFAM" id="SSF54285">
    <property type="entry name" value="MoaD/ThiS"/>
    <property type="match status" value="1"/>
</dbReference>